<name>A0ABV4H2S3_9ACTN</name>
<keyword evidence="2" id="KW-0812">Transmembrane</keyword>
<proteinExistence type="predicted"/>
<feature type="transmembrane region" description="Helical" evidence="2">
    <location>
        <begin position="158"/>
        <end position="176"/>
    </location>
</feature>
<feature type="transmembrane region" description="Helical" evidence="2">
    <location>
        <begin position="126"/>
        <end position="146"/>
    </location>
</feature>
<dbReference type="RefSeq" id="WP_370442111.1">
    <property type="nucleotide sequence ID" value="NZ_JBGFTU010000016.1"/>
</dbReference>
<keyword evidence="2" id="KW-1133">Transmembrane helix</keyword>
<feature type="transmembrane region" description="Helical" evidence="2">
    <location>
        <begin position="31"/>
        <end position="52"/>
    </location>
</feature>
<dbReference type="EMBL" id="JBGFTU010000016">
    <property type="protein sequence ID" value="MEZ0165884.1"/>
    <property type="molecule type" value="Genomic_DNA"/>
</dbReference>
<feature type="transmembrane region" description="Helical" evidence="2">
    <location>
        <begin position="101"/>
        <end position="120"/>
    </location>
</feature>
<feature type="region of interest" description="Disordered" evidence="1">
    <location>
        <begin position="1"/>
        <end position="23"/>
    </location>
</feature>
<dbReference type="Proteomes" id="UP001565927">
    <property type="component" value="Unassembled WGS sequence"/>
</dbReference>
<protein>
    <recommendedName>
        <fullName evidence="5">Integral membrane protein</fullName>
    </recommendedName>
</protein>
<evidence type="ECO:0008006" key="5">
    <source>
        <dbReference type="Google" id="ProtNLM"/>
    </source>
</evidence>
<accession>A0ABV4H2S3</accession>
<keyword evidence="4" id="KW-1185">Reference proteome</keyword>
<evidence type="ECO:0000256" key="2">
    <source>
        <dbReference type="SAM" id="Phobius"/>
    </source>
</evidence>
<keyword evidence="2" id="KW-0472">Membrane</keyword>
<organism evidence="3 4">
    <name type="scientific">Kineococcus halophytocola</name>
    <dbReference type="NCBI Taxonomy" id="3234027"/>
    <lineage>
        <taxon>Bacteria</taxon>
        <taxon>Bacillati</taxon>
        <taxon>Actinomycetota</taxon>
        <taxon>Actinomycetes</taxon>
        <taxon>Kineosporiales</taxon>
        <taxon>Kineosporiaceae</taxon>
        <taxon>Kineococcus</taxon>
    </lineage>
</organism>
<feature type="transmembrane region" description="Helical" evidence="2">
    <location>
        <begin position="182"/>
        <end position="201"/>
    </location>
</feature>
<evidence type="ECO:0000313" key="3">
    <source>
        <dbReference type="EMBL" id="MEZ0165884.1"/>
    </source>
</evidence>
<evidence type="ECO:0000256" key="1">
    <source>
        <dbReference type="SAM" id="MobiDB-lite"/>
    </source>
</evidence>
<reference evidence="3 4" key="1">
    <citation type="submission" date="2024-07" db="EMBL/GenBank/DDBJ databases">
        <authorList>
            <person name="Thanompreechachai J."/>
            <person name="Duangmal K."/>
        </authorList>
    </citation>
    <scope>NUCLEOTIDE SEQUENCE [LARGE SCALE GENOMIC DNA]</scope>
    <source>
        <strain evidence="3 4">LSe6-4</strain>
    </source>
</reference>
<evidence type="ECO:0000313" key="4">
    <source>
        <dbReference type="Proteomes" id="UP001565927"/>
    </source>
</evidence>
<sequence>MPHQTHPTQETGELTGTTGAHPLRTRGPGRVLYAAGLVADLVWLSVLCAAMTPVLSPGFGERSWLLFAVIGVQVASRALRRRAWWYVPLRHAAARPDRVDTAFWTVFAVVVLVLTVVTVRHPPSDAQAFGLWPLLLFSAVPLWFSWSDRGAPEPPGRWGPRVIPCAVAVLAVLVLGATHGRFGTLTAVVTGVVVAAVTAVSQGVRHVRSRRRVAAPR</sequence>
<feature type="transmembrane region" description="Helical" evidence="2">
    <location>
        <begin position="64"/>
        <end position="80"/>
    </location>
</feature>
<gene>
    <name evidence="3" type="ORF">AB2L27_14085</name>
</gene>
<feature type="compositionally biased region" description="Low complexity" evidence="1">
    <location>
        <begin position="8"/>
        <end position="19"/>
    </location>
</feature>
<comment type="caution">
    <text evidence="3">The sequence shown here is derived from an EMBL/GenBank/DDBJ whole genome shotgun (WGS) entry which is preliminary data.</text>
</comment>